<feature type="region of interest" description="Disordered" evidence="1">
    <location>
        <begin position="212"/>
        <end position="261"/>
    </location>
</feature>
<reference evidence="2 3" key="1">
    <citation type="submission" date="2017-12" db="EMBL/GenBank/DDBJ databases">
        <title>Comparative genomics of Botrytis spp.</title>
        <authorList>
            <person name="Valero-Jimenez C.A."/>
            <person name="Tapia P."/>
            <person name="Veloso J."/>
            <person name="Silva-Moreno E."/>
            <person name="Staats M."/>
            <person name="Valdes J.H."/>
            <person name="Van Kan J.A.L."/>
        </authorList>
    </citation>
    <scope>NUCLEOTIDE SEQUENCE [LARGE SCALE GENOMIC DNA]</scope>
    <source>
        <strain evidence="2 3">Bt9001</strain>
    </source>
</reference>
<protein>
    <submittedName>
        <fullName evidence="2">Uncharacterized protein</fullName>
    </submittedName>
</protein>
<evidence type="ECO:0000313" key="3">
    <source>
        <dbReference type="Proteomes" id="UP000297777"/>
    </source>
</evidence>
<keyword evidence="3" id="KW-1185">Reference proteome</keyword>
<gene>
    <name evidence="2" type="ORF">BTUL_0179g00140</name>
</gene>
<organism evidence="2 3">
    <name type="scientific">Botrytis tulipae</name>
    <dbReference type="NCBI Taxonomy" id="87230"/>
    <lineage>
        <taxon>Eukaryota</taxon>
        <taxon>Fungi</taxon>
        <taxon>Dikarya</taxon>
        <taxon>Ascomycota</taxon>
        <taxon>Pezizomycotina</taxon>
        <taxon>Leotiomycetes</taxon>
        <taxon>Helotiales</taxon>
        <taxon>Sclerotiniaceae</taxon>
        <taxon>Botrytis</taxon>
    </lineage>
</organism>
<feature type="compositionally biased region" description="Basic and acidic residues" evidence="1">
    <location>
        <begin position="13"/>
        <end position="25"/>
    </location>
</feature>
<feature type="compositionally biased region" description="Basic and acidic residues" evidence="1">
    <location>
        <begin position="225"/>
        <end position="236"/>
    </location>
</feature>
<accession>A0A4Z1EJ40</accession>
<dbReference type="AlphaFoldDB" id="A0A4Z1EJ40"/>
<sequence>MFNDNPFRRKGKENRNDRDNRDDKKKASRGGSRASSRDNCKSPRSDITSRYQNRLGYLRPILSRFADMPGLAEDVGIILPKLLDHLSRLRESNASLNGGAKIGGYIEKIEEHLKKYPHRKILEHIKNTEKDLKEERLVLKEGGITAYEKAFEEANGCSPEIWETTRTMEKIENDLKLTVDRYGKILQTHDFQKNPNKTEVVKELISKSRELKATHERARSILAKENSKRQSSEPRSDSPVPQPNDTGNTTRRARKPLPGIS</sequence>
<feature type="region of interest" description="Disordered" evidence="1">
    <location>
        <begin position="1"/>
        <end position="47"/>
    </location>
</feature>
<comment type="caution">
    <text evidence="2">The sequence shown here is derived from an EMBL/GenBank/DDBJ whole genome shotgun (WGS) entry which is preliminary data.</text>
</comment>
<proteinExistence type="predicted"/>
<name>A0A4Z1EJ40_9HELO</name>
<dbReference type="OrthoDB" id="3542858at2759"/>
<feature type="compositionally biased region" description="Basic and acidic residues" evidence="1">
    <location>
        <begin position="35"/>
        <end position="44"/>
    </location>
</feature>
<evidence type="ECO:0000256" key="1">
    <source>
        <dbReference type="SAM" id="MobiDB-lite"/>
    </source>
</evidence>
<evidence type="ECO:0000313" key="2">
    <source>
        <dbReference type="EMBL" id="TGO09107.1"/>
    </source>
</evidence>
<dbReference type="EMBL" id="PQXH01000179">
    <property type="protein sequence ID" value="TGO09107.1"/>
    <property type="molecule type" value="Genomic_DNA"/>
</dbReference>
<dbReference type="Proteomes" id="UP000297777">
    <property type="component" value="Unassembled WGS sequence"/>
</dbReference>